<name>A0ABY8FX04_9ACTO</name>
<protein>
    <recommendedName>
        <fullName evidence="1">peptide chain release factor N(5)-glutamine methyltransferase</fullName>
        <ecNumber evidence="1">2.1.1.297</ecNumber>
    </recommendedName>
</protein>
<dbReference type="Pfam" id="PF05175">
    <property type="entry name" value="MTS"/>
    <property type="match status" value="1"/>
</dbReference>
<dbReference type="NCBIfam" id="TIGR00536">
    <property type="entry name" value="hemK_fam"/>
    <property type="match status" value="1"/>
</dbReference>
<dbReference type="InterPro" id="IPR002052">
    <property type="entry name" value="DNA_methylase_N6_adenine_CS"/>
</dbReference>
<organism evidence="8 9">
    <name type="scientific">Arcanobacterium canis</name>
    <dbReference type="NCBI Taxonomy" id="999183"/>
    <lineage>
        <taxon>Bacteria</taxon>
        <taxon>Bacillati</taxon>
        <taxon>Actinomycetota</taxon>
        <taxon>Actinomycetes</taxon>
        <taxon>Actinomycetales</taxon>
        <taxon>Actinomycetaceae</taxon>
        <taxon>Arcanobacterium</taxon>
    </lineage>
</organism>
<feature type="domain" description="Release factor glutamine methyltransferase N-terminal" evidence="7">
    <location>
        <begin position="6"/>
        <end position="71"/>
    </location>
</feature>
<keyword evidence="3 8" id="KW-0808">Transferase</keyword>
<feature type="domain" description="Methyltransferase small" evidence="6">
    <location>
        <begin position="108"/>
        <end position="192"/>
    </location>
</feature>
<evidence type="ECO:0000313" key="9">
    <source>
        <dbReference type="Proteomes" id="UP001215216"/>
    </source>
</evidence>
<dbReference type="CDD" id="cd02440">
    <property type="entry name" value="AdoMet_MTases"/>
    <property type="match status" value="1"/>
</dbReference>
<dbReference type="Gene3D" id="1.10.8.10">
    <property type="entry name" value="DNA helicase RuvA subunit, C-terminal domain"/>
    <property type="match status" value="1"/>
</dbReference>
<dbReference type="Pfam" id="PF17827">
    <property type="entry name" value="PrmC_N"/>
    <property type="match status" value="1"/>
</dbReference>
<evidence type="ECO:0000256" key="4">
    <source>
        <dbReference type="ARBA" id="ARBA00022691"/>
    </source>
</evidence>
<keyword evidence="9" id="KW-1185">Reference proteome</keyword>
<dbReference type="NCBIfam" id="TIGR03534">
    <property type="entry name" value="RF_mod_PrmC"/>
    <property type="match status" value="1"/>
</dbReference>
<dbReference type="InterPro" id="IPR007848">
    <property type="entry name" value="Small_mtfrase_dom"/>
</dbReference>
<comment type="catalytic activity">
    <reaction evidence="5">
        <text>L-glutaminyl-[peptide chain release factor] + S-adenosyl-L-methionine = N(5)-methyl-L-glutaminyl-[peptide chain release factor] + S-adenosyl-L-homocysteine + H(+)</text>
        <dbReference type="Rhea" id="RHEA:42896"/>
        <dbReference type="Rhea" id="RHEA-COMP:10271"/>
        <dbReference type="Rhea" id="RHEA-COMP:10272"/>
        <dbReference type="ChEBI" id="CHEBI:15378"/>
        <dbReference type="ChEBI" id="CHEBI:30011"/>
        <dbReference type="ChEBI" id="CHEBI:57856"/>
        <dbReference type="ChEBI" id="CHEBI:59789"/>
        <dbReference type="ChEBI" id="CHEBI:61891"/>
        <dbReference type="EC" id="2.1.1.297"/>
    </reaction>
</comment>
<dbReference type="InterPro" id="IPR040758">
    <property type="entry name" value="PrmC_N"/>
</dbReference>
<evidence type="ECO:0000259" key="6">
    <source>
        <dbReference type="Pfam" id="PF05175"/>
    </source>
</evidence>
<dbReference type="SUPFAM" id="SSF53335">
    <property type="entry name" value="S-adenosyl-L-methionine-dependent methyltransferases"/>
    <property type="match status" value="1"/>
</dbReference>
<evidence type="ECO:0000256" key="2">
    <source>
        <dbReference type="ARBA" id="ARBA00022603"/>
    </source>
</evidence>
<dbReference type="Proteomes" id="UP001215216">
    <property type="component" value="Chromosome"/>
</dbReference>
<dbReference type="PANTHER" id="PTHR18895:SF74">
    <property type="entry name" value="MTRF1L RELEASE FACTOR GLUTAMINE METHYLTRANSFERASE"/>
    <property type="match status" value="1"/>
</dbReference>
<reference evidence="8 9" key="1">
    <citation type="submission" date="2023-03" db="EMBL/GenBank/DDBJ databases">
        <title>Complete genome of Arcanobacterium canis strain DSM 25104 isolated in 2010 from a canine otitis externa in Germany.</title>
        <authorList>
            <person name="Borowiak M."/>
            <person name="Kreitlow A."/>
            <person name="Malorny B."/>
            <person name="Laemmler C."/>
            <person name="Prenger-Berninghoff E."/>
            <person name="Ploetz M."/>
            <person name="Abdulmawjood A."/>
        </authorList>
    </citation>
    <scope>NUCLEOTIDE SEQUENCE [LARGE SCALE GENOMIC DNA]</scope>
    <source>
        <strain evidence="8 9">DSM 25104</strain>
    </source>
</reference>
<dbReference type="PROSITE" id="PS00092">
    <property type="entry name" value="N6_MTASE"/>
    <property type="match status" value="1"/>
</dbReference>
<evidence type="ECO:0000259" key="7">
    <source>
        <dbReference type="Pfam" id="PF17827"/>
    </source>
</evidence>
<dbReference type="InterPro" id="IPR029063">
    <property type="entry name" value="SAM-dependent_MTases_sf"/>
</dbReference>
<evidence type="ECO:0000256" key="1">
    <source>
        <dbReference type="ARBA" id="ARBA00012771"/>
    </source>
</evidence>
<dbReference type="GO" id="GO:0032259">
    <property type="term" value="P:methylation"/>
    <property type="evidence" value="ECO:0007669"/>
    <property type="project" value="UniProtKB-KW"/>
</dbReference>
<proteinExistence type="predicted"/>
<gene>
    <name evidence="8" type="primary">prmC</name>
    <name evidence="8" type="ORF">P7079_06510</name>
</gene>
<dbReference type="EMBL" id="CP121208">
    <property type="protein sequence ID" value="WFM83046.1"/>
    <property type="molecule type" value="Genomic_DNA"/>
</dbReference>
<dbReference type="InterPro" id="IPR019874">
    <property type="entry name" value="RF_methyltr_PrmC"/>
</dbReference>
<keyword evidence="2 8" id="KW-0489">Methyltransferase</keyword>
<sequence>MNWAHLVRQAEGILADAGVPAGPDARLIAEEVSGRKLALVADQEPTSAEHQHYDDLIFRRATREPLQHVLGKMWFRYLELVSRPGTFIVRPETEMVVQAGLDAIAYLRAPRVVDLCTGSGAIALSIATERPTSAVWAIEKSEDAFAVAQQNNSAYGNRVTMIHGDALEASSLLGDVLYEGPFDLVISNPPYVPLGHQLDAEAQADPAMALWGGGEEGLDFPYAVIGVASELLGEGGILVMEHASEQSLALVSAAEHAGFHAHTGQDLTGRDRFLFATKKEK</sequence>
<dbReference type="PANTHER" id="PTHR18895">
    <property type="entry name" value="HEMK METHYLTRANSFERASE"/>
    <property type="match status" value="1"/>
</dbReference>
<dbReference type="EC" id="2.1.1.297" evidence="1"/>
<evidence type="ECO:0000256" key="5">
    <source>
        <dbReference type="ARBA" id="ARBA00048391"/>
    </source>
</evidence>
<dbReference type="GO" id="GO:0102559">
    <property type="term" value="F:peptide chain release factor N(5)-glutamine methyltransferase activity"/>
    <property type="evidence" value="ECO:0007669"/>
    <property type="project" value="UniProtKB-EC"/>
</dbReference>
<evidence type="ECO:0000313" key="8">
    <source>
        <dbReference type="EMBL" id="WFM83046.1"/>
    </source>
</evidence>
<keyword evidence="4" id="KW-0949">S-adenosyl-L-methionine</keyword>
<dbReference type="InterPro" id="IPR004556">
    <property type="entry name" value="HemK-like"/>
</dbReference>
<evidence type="ECO:0000256" key="3">
    <source>
        <dbReference type="ARBA" id="ARBA00022679"/>
    </source>
</evidence>
<dbReference type="RefSeq" id="WP_278012472.1">
    <property type="nucleotide sequence ID" value="NZ_CP121208.1"/>
</dbReference>
<dbReference type="Gene3D" id="3.40.50.150">
    <property type="entry name" value="Vaccinia Virus protein VP39"/>
    <property type="match status" value="1"/>
</dbReference>
<accession>A0ABY8FX04</accession>
<dbReference type="InterPro" id="IPR050320">
    <property type="entry name" value="N5-glutamine_MTase"/>
</dbReference>